<feature type="region of interest" description="Disordered" evidence="1">
    <location>
        <begin position="38"/>
        <end position="84"/>
    </location>
</feature>
<dbReference type="Proteomes" id="UP000305654">
    <property type="component" value="Unassembled WGS sequence"/>
</dbReference>
<keyword evidence="2" id="KW-0472">Membrane</keyword>
<feature type="compositionally biased region" description="Low complexity" evidence="1">
    <location>
        <begin position="59"/>
        <end position="72"/>
    </location>
</feature>
<sequence>MSALHWLLAGFAVWGAMALLAALTLGWIIQRTGHRDPFRTRRHGIADDAPGMSARKTRAASARSASVVASPGDRNRGDPRDDGS</sequence>
<feature type="transmembrane region" description="Helical" evidence="2">
    <location>
        <begin position="6"/>
        <end position="29"/>
    </location>
</feature>
<dbReference type="EMBL" id="VCDI01000003">
    <property type="protein sequence ID" value="TLU72770.1"/>
    <property type="molecule type" value="Genomic_DNA"/>
</dbReference>
<feature type="compositionally biased region" description="Basic and acidic residues" evidence="1">
    <location>
        <begin position="73"/>
        <end position="84"/>
    </location>
</feature>
<protein>
    <submittedName>
        <fullName evidence="3">Uncharacterized protein</fullName>
    </submittedName>
</protein>
<reference evidence="3 4" key="1">
    <citation type="submission" date="2019-05" db="EMBL/GenBank/DDBJ databases">
        <authorList>
            <person name="Pankratov T."/>
            <person name="Grouzdev D."/>
        </authorList>
    </citation>
    <scope>NUCLEOTIDE SEQUENCE [LARGE SCALE GENOMIC DNA]</scope>
    <source>
        <strain evidence="3 4">KEBCLARHB70R</strain>
    </source>
</reference>
<accession>A0A5R9J564</accession>
<evidence type="ECO:0000256" key="2">
    <source>
        <dbReference type="SAM" id="Phobius"/>
    </source>
</evidence>
<dbReference type="AlphaFoldDB" id="A0A5R9J564"/>
<evidence type="ECO:0000313" key="3">
    <source>
        <dbReference type="EMBL" id="TLU72770.1"/>
    </source>
</evidence>
<keyword evidence="2" id="KW-1133">Transmembrane helix</keyword>
<evidence type="ECO:0000313" key="4">
    <source>
        <dbReference type="Proteomes" id="UP000305654"/>
    </source>
</evidence>
<keyword evidence="4" id="KW-1185">Reference proteome</keyword>
<gene>
    <name evidence="3" type="ORF">FE263_12175</name>
</gene>
<proteinExistence type="predicted"/>
<evidence type="ECO:0000256" key="1">
    <source>
        <dbReference type="SAM" id="MobiDB-lite"/>
    </source>
</evidence>
<name>A0A5R9J564_9PROT</name>
<dbReference type="RefSeq" id="WP_138326231.1">
    <property type="nucleotide sequence ID" value="NZ_VCDI01000003.1"/>
</dbReference>
<organism evidence="3 4">
    <name type="scientific">Lichenicoccus roseus</name>
    <dbReference type="NCBI Taxonomy" id="2683649"/>
    <lineage>
        <taxon>Bacteria</taxon>
        <taxon>Pseudomonadati</taxon>
        <taxon>Pseudomonadota</taxon>
        <taxon>Alphaproteobacteria</taxon>
        <taxon>Acetobacterales</taxon>
        <taxon>Acetobacteraceae</taxon>
        <taxon>Lichenicoccus</taxon>
    </lineage>
</organism>
<keyword evidence="2" id="KW-0812">Transmembrane</keyword>
<comment type="caution">
    <text evidence="3">The sequence shown here is derived from an EMBL/GenBank/DDBJ whole genome shotgun (WGS) entry which is preliminary data.</text>
</comment>